<evidence type="ECO:0000313" key="5">
    <source>
        <dbReference type="Proteomes" id="UP001281761"/>
    </source>
</evidence>
<proteinExistence type="predicted"/>
<keyword evidence="5" id="KW-1185">Reference proteome</keyword>
<dbReference type="Pfam" id="PF02854">
    <property type="entry name" value="MIF4G"/>
    <property type="match status" value="1"/>
</dbReference>
<dbReference type="Proteomes" id="UP001281761">
    <property type="component" value="Unassembled WGS sequence"/>
</dbReference>
<organism evidence="4 5">
    <name type="scientific">Blattamonas nauphoetae</name>
    <dbReference type="NCBI Taxonomy" id="2049346"/>
    <lineage>
        <taxon>Eukaryota</taxon>
        <taxon>Metamonada</taxon>
        <taxon>Preaxostyla</taxon>
        <taxon>Oxymonadida</taxon>
        <taxon>Blattamonas</taxon>
    </lineage>
</organism>
<protein>
    <submittedName>
        <fullName evidence="4">Regulator of nonsense transcripts UPF2</fullName>
    </submittedName>
</protein>
<dbReference type="PANTHER" id="PTHR12839:SF7">
    <property type="entry name" value="REGULATOR OF NONSENSE TRANSCRIPTS 2"/>
    <property type="match status" value="1"/>
</dbReference>
<feature type="compositionally biased region" description="Polar residues" evidence="1">
    <location>
        <begin position="141"/>
        <end position="154"/>
    </location>
</feature>
<feature type="compositionally biased region" description="Acidic residues" evidence="1">
    <location>
        <begin position="1170"/>
        <end position="1195"/>
    </location>
</feature>
<comment type="caution">
    <text evidence="4">The sequence shown here is derived from an EMBL/GenBank/DDBJ whole genome shotgun (WGS) entry which is preliminary data.</text>
</comment>
<feature type="compositionally biased region" description="Polar residues" evidence="1">
    <location>
        <begin position="1122"/>
        <end position="1150"/>
    </location>
</feature>
<dbReference type="PANTHER" id="PTHR12839">
    <property type="entry name" value="NONSENSE-MEDIATED MRNA DECAY PROTEIN 2 UP-FRAMESHIFT SUPPRESSOR 2"/>
    <property type="match status" value="1"/>
</dbReference>
<feature type="region of interest" description="Disordered" evidence="1">
    <location>
        <begin position="1309"/>
        <end position="1343"/>
    </location>
</feature>
<feature type="compositionally biased region" description="Low complexity" evidence="1">
    <location>
        <begin position="318"/>
        <end position="330"/>
    </location>
</feature>
<feature type="region of interest" description="Disordered" evidence="1">
    <location>
        <begin position="1"/>
        <end position="25"/>
    </location>
</feature>
<sequence>MYVPVQQDETWKAQDASRMEQRRKNVEAVKQRPDEDYFRSLDSSLKKTTGFVKKMKNIADDHQNSLLLELRNLNLTRYVSEIAQAIADSRFKISHVSYIVEVCSALFQRYADFGPQLQAALAKAVNESGQESESSRDPSDKPSSTHPGINPLPQISSWYKAYTKKELKSDSDGEGKGMSQKEREQIAALTLGLYQQVGCQSMTNATTRRRCLTILICELYIVGVIPTFQLVADVFRQLCTESTRPRTYDLFGNLGTILIVMKNYASTFCCHHVVPSEVIQAVPSLSLLRQKPSNTSPPPTDPSKSKQRQSTSPPPASFPFTWQPTPQQTTNGETPNGETPKEEAVTTPQIEVPQVPVPTNFIPLFGAKPRYLPTIDLVSPQQSQGILQSTQKLFQLFVKVYEEAKVIHTAYDRALHKLSDTKNDVPADFQNEYDVGVRQFGHIRNAVYNFGCLLGKIDDLIQLDTPKVIPKPEEKKEVVVEEKIPRFQGPKFIPYRSKDELRSTPYQNKDEQTLYSVLPDLVKKGVPLKLLFLNPEVLAQKEQELEKMGGITGQYNFPLKSDTFQSLLDKLYFCDTCTKIDKLAADFCHQNSLQNRKKIIENIVYPTRRREDLAILPYLVRLVTIMSEYFPDMKQELSSSLDTAYAQSKSSPPDGRFDSRIRLAVLLTETVKFGLRDPAAVFVILQECTDSFTPASIDLACCICQKSGYWLSHNLQTQTRMKDVISRLMKLKCAKNIGLMRERQIEQACLATLPERIVQTQPKPPKEPIELYMQDLLFQRLSPDTLQQVQVLLIKIIRTSDTYQDILINLLLKANSFKYHILPTVATLLHNLYKQLPELVVRFVDLLCDSVRIGIMRGLPSLIPQAGFVDMIPQKQQKVQSQIALLGECYNHRIVSTNTILTVFNQVLARGHTEGSEEMYYDPPDDMFRISIASQLLLSVHHRMEQLGYTGELRLCVMKVEAYVITRKNRPYPLHTMVTLNNLVNTISPATIKYHSLRLSSPKDDDGDELFFGAHPVKMSTSNKLQAPIKLKPATSLGMITQLFEDGLTTEEMELTPTMIDSLLSAINKADEKLKEEQMRQITKWKDSIVSIEDVDRLREKELEEKERKKVRQAKVKKAGKLTTSWTPMVAKEQTTTVTPMSPPRQSQDDYSSDEVEFGPDDMTMRPEPSEDEESSTEEEEEEETSEESDPEEEERMQREIDDTIEHELKTTNPQSLVKIGRGSLNVEMPRKLIGQQGSSNLPGFPTTNTPPPNTARFQLLLRSAGKPMVKPLYIRKDSESVVRHGEVMKKKQNEDQENKMYILRYHSQQEMKSTNEQQSTLEKLKEQGQRNQPSHPKKVVAPPVQPVLQDPRLAGVEPRSKKSRINTLDELIGYVGPASSQDNRVVSERLMVHSQRSSHNIWRRTDRMEAPFYDERSTISNVFFWVGTVAVGLYALAGVVIALIYTIKIHWQLIFLALMAFTILIPMVLIAIPWRKRTAEKSLKFTIFFLIIPLFFCGLSIFLSLNYDGDKCHACKPAEGICVPKTWACAKCSAGQYINYETFVTKQTFTCLTYKPNVTVSTTERTWVSI</sequence>
<feature type="compositionally biased region" description="Basic residues" evidence="1">
    <location>
        <begin position="1109"/>
        <end position="1120"/>
    </location>
</feature>
<feature type="region of interest" description="Disordered" evidence="1">
    <location>
        <begin position="289"/>
        <end position="348"/>
    </location>
</feature>
<feature type="domain" description="MIF4G" evidence="3">
    <location>
        <begin position="776"/>
        <end position="967"/>
    </location>
</feature>
<dbReference type="SUPFAM" id="SSF48371">
    <property type="entry name" value="ARM repeat"/>
    <property type="match status" value="2"/>
</dbReference>
<feature type="compositionally biased region" description="Acidic residues" evidence="1">
    <location>
        <begin position="1151"/>
        <end position="1160"/>
    </location>
</feature>
<evidence type="ECO:0000256" key="2">
    <source>
        <dbReference type="SAM" id="Phobius"/>
    </source>
</evidence>
<feature type="compositionally biased region" description="Basic and acidic residues" evidence="1">
    <location>
        <begin position="9"/>
        <end position="25"/>
    </location>
</feature>
<evidence type="ECO:0000259" key="3">
    <source>
        <dbReference type="Pfam" id="PF02854"/>
    </source>
</evidence>
<feature type="compositionally biased region" description="Polar residues" evidence="1">
    <location>
        <begin position="1309"/>
        <end position="1322"/>
    </location>
</feature>
<keyword evidence="2" id="KW-0812">Transmembrane</keyword>
<reference evidence="4 5" key="1">
    <citation type="journal article" date="2022" name="bioRxiv">
        <title>Genomics of Preaxostyla Flagellates Illuminates Evolutionary Transitions and the Path Towards Mitochondrial Loss.</title>
        <authorList>
            <person name="Novak L.V.F."/>
            <person name="Treitli S.C."/>
            <person name="Pyrih J."/>
            <person name="Halakuc P."/>
            <person name="Pipaliya S.V."/>
            <person name="Vacek V."/>
            <person name="Brzon O."/>
            <person name="Soukal P."/>
            <person name="Eme L."/>
            <person name="Dacks J.B."/>
            <person name="Karnkowska A."/>
            <person name="Elias M."/>
            <person name="Hampl V."/>
        </authorList>
    </citation>
    <scope>NUCLEOTIDE SEQUENCE [LARGE SCALE GENOMIC DNA]</scope>
    <source>
        <strain evidence="4">NAU3</strain>
        <tissue evidence="4">Gut</tissue>
    </source>
</reference>
<dbReference type="InterPro" id="IPR039762">
    <property type="entry name" value="Nmd2/UPF2"/>
</dbReference>
<feature type="transmembrane region" description="Helical" evidence="2">
    <location>
        <begin position="1454"/>
        <end position="1475"/>
    </location>
</feature>
<dbReference type="InterPro" id="IPR016024">
    <property type="entry name" value="ARM-type_fold"/>
</dbReference>
<feature type="transmembrane region" description="Helical" evidence="2">
    <location>
        <begin position="1423"/>
        <end position="1447"/>
    </location>
</feature>
<evidence type="ECO:0000313" key="4">
    <source>
        <dbReference type="EMBL" id="KAK2963297.1"/>
    </source>
</evidence>
<dbReference type="InterPro" id="IPR003890">
    <property type="entry name" value="MIF4G-like_typ-3"/>
</dbReference>
<dbReference type="Gene3D" id="1.25.40.180">
    <property type="match status" value="3"/>
</dbReference>
<evidence type="ECO:0000256" key="1">
    <source>
        <dbReference type="SAM" id="MobiDB-lite"/>
    </source>
</evidence>
<keyword evidence="2" id="KW-1133">Transmembrane helix</keyword>
<feature type="transmembrane region" description="Helical" evidence="2">
    <location>
        <begin position="1487"/>
        <end position="1508"/>
    </location>
</feature>
<name>A0ABQ9YHT3_9EUKA</name>
<feature type="region of interest" description="Disordered" evidence="1">
    <location>
        <begin position="1105"/>
        <end position="1198"/>
    </location>
</feature>
<accession>A0ABQ9YHT3</accession>
<keyword evidence="2" id="KW-0472">Membrane</keyword>
<gene>
    <name evidence="4" type="ORF">BLNAU_1831</name>
</gene>
<dbReference type="EMBL" id="JARBJD010000007">
    <property type="protein sequence ID" value="KAK2963297.1"/>
    <property type="molecule type" value="Genomic_DNA"/>
</dbReference>
<feature type="region of interest" description="Disordered" evidence="1">
    <location>
        <begin position="124"/>
        <end position="154"/>
    </location>
</feature>